<dbReference type="PANTHER" id="PTHR35841">
    <property type="entry name" value="PHOSPHONATES-BINDING PERIPLASMIC PROTEIN"/>
    <property type="match status" value="1"/>
</dbReference>
<gene>
    <name evidence="2" type="ORF">OIK42_16590</name>
</gene>
<feature type="signal peptide" evidence="1">
    <location>
        <begin position="1"/>
        <end position="18"/>
    </location>
</feature>
<keyword evidence="1" id="KW-0732">Signal</keyword>
<dbReference type="SUPFAM" id="SSF53850">
    <property type="entry name" value="Periplasmic binding protein-like II"/>
    <property type="match status" value="1"/>
</dbReference>
<evidence type="ECO:0000256" key="1">
    <source>
        <dbReference type="SAM" id="SignalP"/>
    </source>
</evidence>
<dbReference type="Proteomes" id="UP001218788">
    <property type="component" value="Unassembled WGS sequence"/>
</dbReference>
<dbReference type="Pfam" id="PF12974">
    <property type="entry name" value="Phosphonate-bd"/>
    <property type="match status" value="1"/>
</dbReference>
<evidence type="ECO:0000313" key="3">
    <source>
        <dbReference type="Proteomes" id="UP001218788"/>
    </source>
</evidence>
<accession>A0ABT5L5Q6</accession>
<dbReference type="RefSeq" id="WP_273642196.1">
    <property type="nucleotide sequence ID" value="NZ_JAQQXP010000003.1"/>
</dbReference>
<name>A0ABT5L5Q6_9ALTE</name>
<sequence length="280" mass="31360">MKYLLLTFMLIYATSALGQNIPTSLEKPTYSYTFGVVPQQSAYKLAQMWTPVLQHISAQTGIALKFVTAKDIPSFEEALAQGHYDIAYMNPYHYTVFHDKSGYVPLVRDVKKPLQGIIVTRRDSQINDISQLHGLTLAFPAPTAFAASIIPRAELNHAGVSITPRYVHSHDSVYLSVIKGLFTAGGGIMRSLEHLPAEQRAELKVLWRSQQYTGHAIAAHSDVPDAHRQHLIRAFSQLDETEQGRTLLEQLNFNQLQAAANEDWDDVRALGIHSLSRPHY</sequence>
<proteinExistence type="predicted"/>
<evidence type="ECO:0000313" key="2">
    <source>
        <dbReference type="EMBL" id="MDC8832375.1"/>
    </source>
</evidence>
<comment type="caution">
    <text evidence="2">The sequence shown here is derived from an EMBL/GenBank/DDBJ whole genome shotgun (WGS) entry which is preliminary data.</text>
</comment>
<dbReference type="EMBL" id="JAQQXP010000003">
    <property type="protein sequence ID" value="MDC8832375.1"/>
    <property type="molecule type" value="Genomic_DNA"/>
</dbReference>
<dbReference type="PANTHER" id="PTHR35841:SF1">
    <property type="entry name" value="PHOSPHONATES-BINDING PERIPLASMIC PROTEIN"/>
    <property type="match status" value="1"/>
</dbReference>
<organism evidence="2 3">
    <name type="scientific">Alteromonas gilva</name>
    <dbReference type="NCBI Taxonomy" id="2987522"/>
    <lineage>
        <taxon>Bacteria</taxon>
        <taxon>Pseudomonadati</taxon>
        <taxon>Pseudomonadota</taxon>
        <taxon>Gammaproteobacteria</taxon>
        <taxon>Alteromonadales</taxon>
        <taxon>Alteromonadaceae</taxon>
        <taxon>Alteromonas/Salinimonas group</taxon>
        <taxon>Alteromonas</taxon>
    </lineage>
</organism>
<protein>
    <submittedName>
        <fullName evidence="2">Phosphate/phosphite/phosphonate ABC transporter substrate-binding protein</fullName>
    </submittedName>
</protein>
<feature type="chain" id="PRO_5045173615" evidence="1">
    <location>
        <begin position="19"/>
        <end position="280"/>
    </location>
</feature>
<keyword evidence="3" id="KW-1185">Reference proteome</keyword>
<dbReference type="Gene3D" id="3.40.190.10">
    <property type="entry name" value="Periplasmic binding protein-like II"/>
    <property type="match status" value="2"/>
</dbReference>
<reference evidence="2 3" key="1">
    <citation type="submission" date="2022-10" db="EMBL/GenBank/DDBJ databases">
        <title>Alteromonas sp. chi3 Genome sequencing.</title>
        <authorList>
            <person name="Park S."/>
        </authorList>
    </citation>
    <scope>NUCLEOTIDE SEQUENCE [LARGE SCALE GENOMIC DNA]</scope>
    <source>
        <strain evidence="3">chi3</strain>
    </source>
</reference>